<keyword evidence="2" id="KW-1185">Reference proteome</keyword>
<dbReference type="EMBL" id="KU862660">
    <property type="protein sequence ID" value="ANA49152.1"/>
    <property type="molecule type" value="Genomic_DNA"/>
</dbReference>
<dbReference type="Proteomes" id="UP000223738">
    <property type="component" value="Segment"/>
</dbReference>
<proteinExistence type="predicted"/>
<gene>
    <name evidence="1" type="ORF">PMW_27</name>
</gene>
<accession>A0A1S5R165</accession>
<name>A0A1S5R165_9CAUD</name>
<sequence length="62" mass="6989">MVVVIGSATKVNSVNGHVRQFDIVKVKRSTSYGWEVEDAHGKHHILFDSFDDVVVLFMGEEK</sequence>
<organism evidence="1 2">
    <name type="scientific">Pseudomonas phage phiPMW</name>
    <dbReference type="NCBI Taxonomy" id="1815582"/>
    <lineage>
        <taxon>Viruses</taxon>
        <taxon>Duplodnaviria</taxon>
        <taxon>Heunggongvirae</taxon>
        <taxon>Uroviricota</taxon>
        <taxon>Caudoviricetes</taxon>
        <taxon>Plaisancevirus</taxon>
        <taxon>Plaisancevirus PMW</taxon>
    </lineage>
</organism>
<evidence type="ECO:0000313" key="1">
    <source>
        <dbReference type="EMBL" id="ANA49152.1"/>
    </source>
</evidence>
<reference evidence="1 2" key="1">
    <citation type="submission" date="2016-03" db="EMBL/GenBank/DDBJ databases">
        <title>Characterization of pf16 and phiPMW: Two novel phages infecting Pseudomonas putida PpG1.</title>
        <authorList>
            <person name="Magill D.J."/>
            <person name="Krylov V.N."/>
            <person name="Allen C.C.R."/>
            <person name="McGrath J.W."/>
            <person name="Quinn J.P."/>
            <person name="Kulakov L.A."/>
        </authorList>
    </citation>
    <scope>NUCLEOTIDE SEQUENCE [LARGE SCALE GENOMIC DNA]</scope>
</reference>
<evidence type="ECO:0000313" key="2">
    <source>
        <dbReference type="Proteomes" id="UP000223738"/>
    </source>
</evidence>
<protein>
    <submittedName>
        <fullName evidence="1">Uncharacterized protein</fullName>
    </submittedName>
</protein>